<keyword evidence="4" id="KW-1185">Reference proteome</keyword>
<comment type="similarity">
    <text evidence="1 2">Belongs to the ArsC family.</text>
</comment>
<dbReference type="EMBL" id="JAEQNE010000002">
    <property type="protein sequence ID" value="MBL0391118.1"/>
    <property type="molecule type" value="Genomic_DNA"/>
</dbReference>
<accession>A0A936YXG4</accession>
<dbReference type="AlphaFoldDB" id="A0A936YXG4"/>
<dbReference type="Proteomes" id="UP000599109">
    <property type="component" value="Unassembled WGS sequence"/>
</dbReference>
<comment type="caution">
    <text evidence="3">The sequence shown here is derived from an EMBL/GenBank/DDBJ whole genome shotgun (WGS) entry which is preliminary data.</text>
</comment>
<sequence>MLAHPVLINRPIVVTALGAKLCRPSGAVHELLPSGPLAPFVKEDGEVVIRHRIQVASGEVLAEAAAMASLRSMDSTATLLKKHRKPRGTAWCLRCQDAR</sequence>
<gene>
    <name evidence="3" type="ORF">JJ685_08190</name>
</gene>
<organism evidence="3 4">
    <name type="scientific">Ramlibacter monticola</name>
    <dbReference type="NCBI Taxonomy" id="1926872"/>
    <lineage>
        <taxon>Bacteria</taxon>
        <taxon>Pseudomonadati</taxon>
        <taxon>Pseudomonadota</taxon>
        <taxon>Betaproteobacteria</taxon>
        <taxon>Burkholderiales</taxon>
        <taxon>Comamonadaceae</taxon>
        <taxon>Ramlibacter</taxon>
    </lineage>
</organism>
<evidence type="ECO:0000256" key="2">
    <source>
        <dbReference type="PROSITE-ProRule" id="PRU01282"/>
    </source>
</evidence>
<name>A0A936YXG4_9BURK</name>
<reference evidence="3 4" key="1">
    <citation type="journal article" date="2017" name="Int. J. Syst. Evol. Microbiol.">
        <title>Ramlibacter monticola sp. nov., isolated from forest soil.</title>
        <authorList>
            <person name="Chaudhary D.K."/>
            <person name="Kim J."/>
        </authorList>
    </citation>
    <scope>NUCLEOTIDE SEQUENCE [LARGE SCALE GENOMIC DNA]</scope>
    <source>
        <strain evidence="3 4">KACC 19175</strain>
    </source>
</reference>
<evidence type="ECO:0000313" key="3">
    <source>
        <dbReference type="EMBL" id="MBL0391118.1"/>
    </source>
</evidence>
<dbReference type="InterPro" id="IPR036249">
    <property type="entry name" value="Thioredoxin-like_sf"/>
</dbReference>
<dbReference type="Gene3D" id="3.40.30.10">
    <property type="entry name" value="Glutaredoxin"/>
    <property type="match status" value="1"/>
</dbReference>
<evidence type="ECO:0000313" key="4">
    <source>
        <dbReference type="Proteomes" id="UP000599109"/>
    </source>
</evidence>
<dbReference type="InterPro" id="IPR006660">
    <property type="entry name" value="Arsenate_reductase-like"/>
</dbReference>
<evidence type="ECO:0000256" key="1">
    <source>
        <dbReference type="ARBA" id="ARBA00007198"/>
    </source>
</evidence>
<protein>
    <submittedName>
        <fullName evidence="3">Uncharacterized protein</fullName>
    </submittedName>
</protein>
<proteinExistence type="inferred from homology"/>
<dbReference type="SUPFAM" id="SSF52833">
    <property type="entry name" value="Thioredoxin-like"/>
    <property type="match status" value="1"/>
</dbReference>
<dbReference type="PROSITE" id="PS51353">
    <property type="entry name" value="ARSC"/>
    <property type="match status" value="1"/>
</dbReference>